<protein>
    <submittedName>
        <fullName evidence="1">Uncharacterized protein</fullName>
    </submittedName>
</protein>
<name>H0I2C0_9HYPH</name>
<reference evidence="1 2" key="1">
    <citation type="journal article" date="2012" name="J. Bacteriol.">
        <title>Draft Genome Sequence of Mesorhizobium alhagi CCNWXJ12-2T, a Novel Salt-Resistant Species Isolated from the Desert of Northwestern China.</title>
        <authorList>
            <person name="Zhou M."/>
            <person name="Chen W."/>
            <person name="Chen H."/>
            <person name="Wei G."/>
        </authorList>
    </citation>
    <scope>NUCLEOTIDE SEQUENCE [LARGE SCALE GENOMIC DNA]</scope>
    <source>
        <strain evidence="1 2">CCNWXJ12-2</strain>
    </source>
</reference>
<dbReference type="EMBL" id="AHAM01000300">
    <property type="protein sequence ID" value="EHK52830.1"/>
    <property type="molecule type" value="Genomic_DNA"/>
</dbReference>
<accession>H0I2C0</accession>
<evidence type="ECO:0000313" key="2">
    <source>
        <dbReference type="Proteomes" id="UP000003250"/>
    </source>
</evidence>
<dbReference type="AlphaFoldDB" id="H0I2C0"/>
<dbReference type="Proteomes" id="UP000003250">
    <property type="component" value="Unassembled WGS sequence"/>
</dbReference>
<sequence>MKVALVEAQCRVWCVWSHMRGLGSKLELAVRRKLHAIFSSSIIASIMSIEAS</sequence>
<dbReference type="PATRIC" id="fig|1107882.3.peg.6395"/>
<evidence type="ECO:0000313" key="1">
    <source>
        <dbReference type="EMBL" id="EHK52830.1"/>
    </source>
</evidence>
<gene>
    <name evidence="1" type="ORF">MAXJ12_33099</name>
</gene>
<keyword evidence="2" id="KW-1185">Reference proteome</keyword>
<organism evidence="1 2">
    <name type="scientific">Mesorhizobium alhagi CCNWXJ12-2</name>
    <dbReference type="NCBI Taxonomy" id="1107882"/>
    <lineage>
        <taxon>Bacteria</taxon>
        <taxon>Pseudomonadati</taxon>
        <taxon>Pseudomonadota</taxon>
        <taxon>Alphaproteobacteria</taxon>
        <taxon>Hyphomicrobiales</taxon>
        <taxon>Phyllobacteriaceae</taxon>
        <taxon>Allomesorhizobium</taxon>
    </lineage>
</organism>
<proteinExistence type="predicted"/>